<dbReference type="InterPro" id="IPR006665">
    <property type="entry name" value="OmpA-like"/>
</dbReference>
<dbReference type="Pfam" id="PF00691">
    <property type="entry name" value="OmpA"/>
    <property type="match status" value="1"/>
</dbReference>
<keyword evidence="3" id="KW-1003">Cell membrane</keyword>
<keyword evidence="6 7" id="KW-0472">Membrane</keyword>
<comment type="subcellular location">
    <subcellularLocation>
        <location evidence="1">Cell membrane</location>
        <topology evidence="1">Single-pass membrane protein</topology>
    </subcellularLocation>
</comment>
<dbReference type="SUPFAM" id="SSF103088">
    <property type="entry name" value="OmpA-like"/>
    <property type="match status" value="1"/>
</dbReference>
<dbReference type="EMBL" id="KM886861">
    <property type="protein sequence ID" value="AJA33836.1"/>
    <property type="molecule type" value="Genomic_DNA"/>
</dbReference>
<name>A0A0A7RF53_9LACO</name>
<dbReference type="PANTHER" id="PTHR30329">
    <property type="entry name" value="STATOR ELEMENT OF FLAGELLAR MOTOR COMPLEX"/>
    <property type="match status" value="1"/>
</dbReference>
<dbReference type="CDD" id="cd07185">
    <property type="entry name" value="OmpA_C-like"/>
    <property type="match status" value="1"/>
</dbReference>
<evidence type="ECO:0000256" key="6">
    <source>
        <dbReference type="ARBA" id="ARBA00023136"/>
    </source>
</evidence>
<evidence type="ECO:0000256" key="7">
    <source>
        <dbReference type="PROSITE-ProRule" id="PRU00473"/>
    </source>
</evidence>
<dbReference type="GO" id="GO:0005886">
    <property type="term" value="C:plasma membrane"/>
    <property type="evidence" value="ECO:0007669"/>
    <property type="project" value="UniProtKB-SubCell"/>
</dbReference>
<dbReference type="InterPro" id="IPR025713">
    <property type="entry name" value="MotB-like_N_dom"/>
</dbReference>
<gene>
    <name evidence="9" type="primary">motB</name>
</gene>
<evidence type="ECO:0000256" key="4">
    <source>
        <dbReference type="ARBA" id="ARBA00022692"/>
    </source>
</evidence>
<sequence>MKKRKKPEEHVDEGWLLPYSDMLTLLLALFIVLFAMAKVDNTKFQKFKSEFGTLLSTHQSSNSIISIGKKNKAQGSTLSSASSLESSSSITSQSTNNQLMVIKQQLATNLQNSGLTNSVSVYIKSNDLHIVINSNILFDSGSATLSESTQSLLTSLFNPLKAVSTNPIIIAGYTDNQPLKLNSIYKSNWELSSARAISVMNFFVDNKVFNEDNISIQAYGENKPKDTNATAAGRSNNRRVEIIVEKNSSNS</sequence>
<dbReference type="InterPro" id="IPR050330">
    <property type="entry name" value="Bact_OuterMem_StrucFunc"/>
</dbReference>
<comment type="similarity">
    <text evidence="2">Belongs to the MotB family.</text>
</comment>
<organism evidence="9">
    <name type="scientific">Liquorilactobacillus cacaonum</name>
    <dbReference type="NCBI Taxonomy" id="483012"/>
    <lineage>
        <taxon>Bacteria</taxon>
        <taxon>Bacillati</taxon>
        <taxon>Bacillota</taxon>
        <taxon>Bacilli</taxon>
        <taxon>Lactobacillales</taxon>
        <taxon>Lactobacillaceae</taxon>
        <taxon>Liquorilactobacillus</taxon>
    </lineage>
</organism>
<reference evidence="9" key="1">
    <citation type="journal article" date="2014" name="Appl. Environ. Microbiol.">
        <title>Detection and genomic characterization of motility in Lactobacillus curvatus: confirmation of motility in a species outside the Lactobacillus salivarius clade.</title>
        <authorList>
            <person name="Cousin F.J."/>
            <person name="Lynch S.M."/>
            <person name="Harris H.M."/>
            <person name="McCann A."/>
            <person name="Lynch D.B."/>
            <person name="Neville B.A."/>
            <person name="Irisawa T."/>
            <person name="Okada S."/>
            <person name="Endo A."/>
            <person name="O'Toole P.W."/>
        </authorList>
    </citation>
    <scope>NUCLEOTIDE SEQUENCE</scope>
    <source>
        <strain evidence="9">DSM 21116</strain>
    </source>
</reference>
<feature type="domain" description="OmpA-like" evidence="8">
    <location>
        <begin position="125"/>
        <end position="248"/>
    </location>
</feature>
<evidence type="ECO:0000256" key="2">
    <source>
        <dbReference type="ARBA" id="ARBA00008914"/>
    </source>
</evidence>
<evidence type="ECO:0000256" key="5">
    <source>
        <dbReference type="ARBA" id="ARBA00022989"/>
    </source>
</evidence>
<evidence type="ECO:0000259" key="8">
    <source>
        <dbReference type="PROSITE" id="PS51123"/>
    </source>
</evidence>
<evidence type="ECO:0000256" key="3">
    <source>
        <dbReference type="ARBA" id="ARBA00022475"/>
    </source>
</evidence>
<proteinExistence type="inferred from homology"/>
<dbReference type="PROSITE" id="PS51123">
    <property type="entry name" value="OMPA_2"/>
    <property type="match status" value="1"/>
</dbReference>
<protein>
    <submittedName>
        <fullName evidence="9">Chemotaxis protein MotB</fullName>
    </submittedName>
</protein>
<dbReference type="InterPro" id="IPR036737">
    <property type="entry name" value="OmpA-like_sf"/>
</dbReference>
<keyword evidence="5" id="KW-1133">Transmembrane helix</keyword>
<dbReference type="PANTHER" id="PTHR30329:SF21">
    <property type="entry name" value="LIPOPROTEIN YIAD-RELATED"/>
    <property type="match status" value="1"/>
</dbReference>
<evidence type="ECO:0000256" key="1">
    <source>
        <dbReference type="ARBA" id="ARBA00004162"/>
    </source>
</evidence>
<accession>A0A0A7RF53</accession>
<keyword evidence="4" id="KW-0812">Transmembrane</keyword>
<dbReference type="AlphaFoldDB" id="A0A0A7RF53"/>
<dbReference type="Gene3D" id="3.30.1330.60">
    <property type="entry name" value="OmpA-like domain"/>
    <property type="match status" value="1"/>
</dbReference>
<evidence type="ECO:0000313" key="9">
    <source>
        <dbReference type="EMBL" id="AJA33836.1"/>
    </source>
</evidence>
<dbReference type="Pfam" id="PF13677">
    <property type="entry name" value="MotB_plug"/>
    <property type="match status" value="1"/>
</dbReference>